<evidence type="ECO:0008006" key="3">
    <source>
        <dbReference type="Google" id="ProtNLM"/>
    </source>
</evidence>
<dbReference type="InterPro" id="IPR019635">
    <property type="entry name" value="DUF2500"/>
</dbReference>
<dbReference type="OrthoDB" id="282886at2"/>
<gene>
    <name evidence="1" type="ORF">QD47_24005</name>
</gene>
<sequence>MGFWILSALVVGLILSAIIGADITARKNRKQPKIERIGEVVDKRVNWTEGSSSKTFYITCEFENNERKEISVSDDKYGLFVVGDKIKVTSQGTWNWTERIIT</sequence>
<dbReference type="EMBL" id="JTHP01000065">
    <property type="protein sequence ID" value="KJD43161.1"/>
    <property type="molecule type" value="Genomic_DNA"/>
</dbReference>
<dbReference type="Pfam" id="PF10694">
    <property type="entry name" value="DUF2500"/>
    <property type="match status" value="1"/>
</dbReference>
<protein>
    <recommendedName>
        <fullName evidence="3">DUF2500 domain-containing protein</fullName>
    </recommendedName>
</protein>
<name>A0A0D7WVD8_9BACL</name>
<keyword evidence="2" id="KW-1185">Reference proteome</keyword>
<dbReference type="Proteomes" id="UP000032534">
    <property type="component" value="Unassembled WGS sequence"/>
</dbReference>
<reference evidence="1 2" key="1">
    <citation type="submission" date="2014-11" db="EMBL/GenBank/DDBJ databases">
        <title>Draft Genome Sequences of Paenibacillus polymyxa NRRL B-30509 and Paenibacillus terrae NRRL B-30644, Strains from a Poultry Environment that Produce Tridecaptin A and Paenicidins.</title>
        <authorList>
            <person name="van Belkum M.J."/>
            <person name="Lohans C.T."/>
            <person name="Vederas J.C."/>
        </authorList>
    </citation>
    <scope>NUCLEOTIDE SEQUENCE [LARGE SCALE GENOMIC DNA]</scope>
    <source>
        <strain evidence="1 2">NRRL B-30644</strain>
    </source>
</reference>
<comment type="caution">
    <text evidence="1">The sequence shown here is derived from an EMBL/GenBank/DDBJ whole genome shotgun (WGS) entry which is preliminary data.</text>
</comment>
<proteinExistence type="predicted"/>
<organism evidence="1 2">
    <name type="scientific">Paenibacillus terrae</name>
    <dbReference type="NCBI Taxonomy" id="159743"/>
    <lineage>
        <taxon>Bacteria</taxon>
        <taxon>Bacillati</taxon>
        <taxon>Bacillota</taxon>
        <taxon>Bacilli</taxon>
        <taxon>Bacillales</taxon>
        <taxon>Paenibacillaceae</taxon>
        <taxon>Paenibacillus</taxon>
    </lineage>
</organism>
<dbReference type="Gene3D" id="2.40.50.660">
    <property type="match status" value="1"/>
</dbReference>
<accession>A0A0D7WVD8</accession>
<dbReference type="RefSeq" id="WP_044648489.1">
    <property type="nucleotide sequence ID" value="NZ_JTHP01000065.1"/>
</dbReference>
<dbReference type="PATRIC" id="fig|159743.3.peg.5328"/>
<dbReference type="AlphaFoldDB" id="A0A0D7WVD8"/>
<evidence type="ECO:0000313" key="1">
    <source>
        <dbReference type="EMBL" id="KJD43161.1"/>
    </source>
</evidence>
<evidence type="ECO:0000313" key="2">
    <source>
        <dbReference type="Proteomes" id="UP000032534"/>
    </source>
</evidence>